<evidence type="ECO:0000313" key="5">
    <source>
        <dbReference type="Proteomes" id="UP000285295"/>
    </source>
</evidence>
<accession>A0A443K4J3</accession>
<feature type="domain" description="Rhodanese" evidence="3">
    <location>
        <begin position="24"/>
        <end position="142"/>
    </location>
</feature>
<feature type="domain" description="Rhodanese" evidence="3">
    <location>
        <begin position="170"/>
        <end position="286"/>
    </location>
</feature>
<evidence type="ECO:0000259" key="3">
    <source>
        <dbReference type="PROSITE" id="PS50206"/>
    </source>
</evidence>
<dbReference type="Gene3D" id="3.40.250.10">
    <property type="entry name" value="Rhodanese-like domain"/>
    <property type="match status" value="2"/>
</dbReference>
<dbReference type="InterPro" id="IPR036873">
    <property type="entry name" value="Rhodanese-like_dom_sf"/>
</dbReference>
<sequence>MPSPDDLRRRHLISPVELAARLGIPDAPVILDIRFRLNGPDGSRDYLAGHLPDAVYVDLPTELAGREQGFSGRRPLPAIADLERDARRWGISAGRSVVVYDNNGGQQASRAWWVLRWAGVKDVRLLDGGYAAWVAGGLPTTTLVPLPLRGDVALSPGHLPSIDADGAARLAAEGRLIDARDAASYRGRETAPGEPWEGHIPGAINLPTSGNLDPATGAFATEADLRARFAACGITAAGEETPLGVYCGGGVTATHELLALATLGIDGVLFPGSWSAWSADPARPVAHGDAP</sequence>
<dbReference type="PANTHER" id="PTHR11364:SF27">
    <property type="entry name" value="SULFURTRANSFERASE"/>
    <property type="match status" value="1"/>
</dbReference>
<evidence type="ECO:0000256" key="2">
    <source>
        <dbReference type="ARBA" id="ARBA00022737"/>
    </source>
</evidence>
<dbReference type="SUPFAM" id="SSF52821">
    <property type="entry name" value="Rhodanese/Cell cycle control phosphatase"/>
    <property type="match status" value="2"/>
</dbReference>
<dbReference type="CDD" id="cd01448">
    <property type="entry name" value="TST_Repeat_1"/>
    <property type="match status" value="1"/>
</dbReference>
<dbReference type="InterPro" id="IPR001763">
    <property type="entry name" value="Rhodanese-like_dom"/>
</dbReference>
<dbReference type="PANTHER" id="PTHR11364">
    <property type="entry name" value="THIOSULFATE SULFERTANSFERASE"/>
    <property type="match status" value="1"/>
</dbReference>
<protein>
    <submittedName>
        <fullName evidence="4">Sulfurtransferase</fullName>
    </submittedName>
</protein>
<dbReference type="AlphaFoldDB" id="A0A443K4J3"/>
<gene>
    <name evidence="4" type="ORF">D2T31_15745</name>
</gene>
<dbReference type="InterPro" id="IPR045078">
    <property type="entry name" value="TST/MPST-like"/>
</dbReference>
<dbReference type="RefSeq" id="WP_128238085.1">
    <property type="nucleotide sequence ID" value="NZ_SAUX01000019.1"/>
</dbReference>
<organism evidence="4 5">
    <name type="scientific">Paenirhodobacter populi</name>
    <dbReference type="NCBI Taxonomy" id="2306993"/>
    <lineage>
        <taxon>Bacteria</taxon>
        <taxon>Pseudomonadati</taxon>
        <taxon>Pseudomonadota</taxon>
        <taxon>Alphaproteobacteria</taxon>
        <taxon>Rhodobacterales</taxon>
        <taxon>Rhodobacter group</taxon>
        <taxon>Paenirhodobacter</taxon>
    </lineage>
</organism>
<comment type="caution">
    <text evidence="4">The sequence shown here is derived from an EMBL/GenBank/DDBJ whole genome shotgun (WGS) entry which is preliminary data.</text>
</comment>
<keyword evidence="1 4" id="KW-0808">Transferase</keyword>
<dbReference type="EMBL" id="SAUX01000019">
    <property type="protein sequence ID" value="RWR27686.1"/>
    <property type="molecule type" value="Genomic_DNA"/>
</dbReference>
<dbReference type="PROSITE" id="PS50206">
    <property type="entry name" value="RHODANESE_3"/>
    <property type="match status" value="2"/>
</dbReference>
<dbReference type="Proteomes" id="UP000285295">
    <property type="component" value="Unassembled WGS sequence"/>
</dbReference>
<evidence type="ECO:0000256" key="1">
    <source>
        <dbReference type="ARBA" id="ARBA00022679"/>
    </source>
</evidence>
<reference evidence="4 5" key="1">
    <citation type="submission" date="2019-01" db="EMBL/GenBank/DDBJ databases">
        <title>Sinorhodobacter populi sp. nov. isolated from the symptomatic bark tissue of Populus euramericana canker.</title>
        <authorList>
            <person name="Xu G."/>
        </authorList>
    </citation>
    <scope>NUCLEOTIDE SEQUENCE [LARGE SCALE GENOMIC DNA]</scope>
    <source>
        <strain evidence="4 5">D19-10-3-21</strain>
    </source>
</reference>
<dbReference type="Pfam" id="PF00581">
    <property type="entry name" value="Rhodanese"/>
    <property type="match status" value="2"/>
</dbReference>
<proteinExistence type="predicted"/>
<dbReference type="GO" id="GO:0004792">
    <property type="term" value="F:thiosulfate-cyanide sulfurtransferase activity"/>
    <property type="evidence" value="ECO:0007669"/>
    <property type="project" value="TreeGrafter"/>
</dbReference>
<name>A0A443K4J3_9RHOB</name>
<evidence type="ECO:0000313" key="4">
    <source>
        <dbReference type="EMBL" id="RWR27686.1"/>
    </source>
</evidence>
<keyword evidence="2" id="KW-0677">Repeat</keyword>
<dbReference type="SMART" id="SM00450">
    <property type="entry name" value="RHOD"/>
    <property type="match status" value="2"/>
</dbReference>
<reference evidence="4 5" key="2">
    <citation type="submission" date="2019-01" db="EMBL/GenBank/DDBJ databases">
        <authorList>
            <person name="Li Y."/>
        </authorList>
    </citation>
    <scope>NUCLEOTIDE SEQUENCE [LARGE SCALE GENOMIC DNA]</scope>
    <source>
        <strain evidence="4 5">D19-10-3-21</strain>
    </source>
</reference>
<dbReference type="OrthoDB" id="9781034at2"/>